<organism evidence="3 4">
    <name type="scientific">Candidatus Nitrotoga arctica</name>
    <dbReference type="NCBI Taxonomy" id="453162"/>
    <lineage>
        <taxon>Bacteria</taxon>
        <taxon>Pseudomonadati</taxon>
        <taxon>Pseudomonadota</taxon>
        <taxon>Betaproteobacteria</taxon>
        <taxon>Nitrosomonadales</taxon>
        <taxon>Gallionellaceae</taxon>
        <taxon>Candidatus Nitrotoga</taxon>
    </lineage>
</organism>
<proteinExistence type="predicted"/>
<dbReference type="Pfam" id="PF01381">
    <property type="entry name" value="HTH_3"/>
    <property type="match status" value="1"/>
</dbReference>
<feature type="domain" description="HTH cro/C1-type" evidence="2">
    <location>
        <begin position="16"/>
        <end position="70"/>
    </location>
</feature>
<dbReference type="PROSITE" id="PS50943">
    <property type="entry name" value="HTH_CROC1"/>
    <property type="match status" value="1"/>
</dbReference>
<sequence>MTQKLLDPIPPGEILLEEFMKPMGVSINALSRDVSVPPNRISEIVNGKRSITADTALRLGKYFGVSPEIWLDLQSDYDIRMAQRTVWPQIEPLVRAHTAKVLAPAPISQ</sequence>
<reference evidence="3 4" key="1">
    <citation type="submission" date="2021-10" db="EMBL/GenBank/DDBJ databases">
        <authorList>
            <person name="Koch H."/>
        </authorList>
    </citation>
    <scope>NUCLEOTIDE SEQUENCE [LARGE SCALE GENOMIC DNA]</scope>
    <source>
        <strain evidence="3">6680</strain>
    </source>
</reference>
<keyword evidence="4" id="KW-1185">Reference proteome</keyword>
<dbReference type="Proteomes" id="UP000839052">
    <property type="component" value="Chromosome"/>
</dbReference>
<dbReference type="NCBIfam" id="TIGR02607">
    <property type="entry name" value="antidote_HigA"/>
    <property type="match status" value="1"/>
</dbReference>
<dbReference type="InterPro" id="IPR010982">
    <property type="entry name" value="Lambda_DNA-bd_dom_sf"/>
</dbReference>
<name>A0ABN8ARJ4_9PROT</name>
<evidence type="ECO:0000313" key="3">
    <source>
        <dbReference type="EMBL" id="CAG9933258.1"/>
    </source>
</evidence>
<evidence type="ECO:0000313" key="4">
    <source>
        <dbReference type="Proteomes" id="UP000839052"/>
    </source>
</evidence>
<evidence type="ECO:0000256" key="1">
    <source>
        <dbReference type="ARBA" id="ARBA00023125"/>
    </source>
</evidence>
<dbReference type="PANTHER" id="PTHR36924">
    <property type="entry name" value="ANTITOXIN HIGA-1"/>
    <property type="match status" value="1"/>
</dbReference>
<dbReference type="CDD" id="cd00093">
    <property type="entry name" value="HTH_XRE"/>
    <property type="match status" value="1"/>
</dbReference>
<gene>
    <name evidence="3" type="ORF">NTG6680_2009</name>
</gene>
<evidence type="ECO:0000259" key="2">
    <source>
        <dbReference type="PROSITE" id="PS50943"/>
    </source>
</evidence>
<dbReference type="Gene3D" id="1.10.260.40">
    <property type="entry name" value="lambda repressor-like DNA-binding domains"/>
    <property type="match status" value="1"/>
</dbReference>
<protein>
    <submittedName>
        <fullName evidence="3">Transcriptional regulator</fullName>
    </submittedName>
</protein>
<keyword evidence="1" id="KW-0238">DNA-binding</keyword>
<dbReference type="EMBL" id="OU912926">
    <property type="protein sequence ID" value="CAG9933258.1"/>
    <property type="molecule type" value="Genomic_DNA"/>
</dbReference>
<dbReference type="RefSeq" id="WP_239797071.1">
    <property type="nucleotide sequence ID" value="NZ_OU912926.1"/>
</dbReference>
<dbReference type="PANTHER" id="PTHR36924:SF1">
    <property type="entry name" value="ANTITOXIN HIGA-1"/>
    <property type="match status" value="1"/>
</dbReference>
<dbReference type="InterPro" id="IPR001387">
    <property type="entry name" value="Cro/C1-type_HTH"/>
</dbReference>
<dbReference type="SMART" id="SM00530">
    <property type="entry name" value="HTH_XRE"/>
    <property type="match status" value="1"/>
</dbReference>
<accession>A0ABN8ARJ4</accession>
<dbReference type="SUPFAM" id="SSF47413">
    <property type="entry name" value="lambda repressor-like DNA-binding domains"/>
    <property type="match status" value="1"/>
</dbReference>
<dbReference type="InterPro" id="IPR013430">
    <property type="entry name" value="Toxin_antidote_HigA"/>
</dbReference>